<proteinExistence type="predicted"/>
<dbReference type="OrthoDB" id="2666448at2759"/>
<dbReference type="STRING" id="68775.A0A5C3LSS2"/>
<accession>A0A5C3LSS2</accession>
<evidence type="ECO:0000313" key="2">
    <source>
        <dbReference type="Proteomes" id="UP000308652"/>
    </source>
</evidence>
<evidence type="ECO:0000313" key="1">
    <source>
        <dbReference type="EMBL" id="TFK35970.1"/>
    </source>
</evidence>
<dbReference type="Proteomes" id="UP000308652">
    <property type="component" value="Unassembled WGS sequence"/>
</dbReference>
<dbReference type="EMBL" id="ML213617">
    <property type="protein sequence ID" value="TFK35970.1"/>
    <property type="molecule type" value="Genomic_DNA"/>
</dbReference>
<organism evidence="1 2">
    <name type="scientific">Crucibulum laeve</name>
    <dbReference type="NCBI Taxonomy" id="68775"/>
    <lineage>
        <taxon>Eukaryota</taxon>
        <taxon>Fungi</taxon>
        <taxon>Dikarya</taxon>
        <taxon>Basidiomycota</taxon>
        <taxon>Agaricomycotina</taxon>
        <taxon>Agaricomycetes</taxon>
        <taxon>Agaricomycetidae</taxon>
        <taxon>Agaricales</taxon>
        <taxon>Agaricineae</taxon>
        <taxon>Nidulariaceae</taxon>
        <taxon>Crucibulum</taxon>
    </lineage>
</organism>
<keyword evidence="2" id="KW-1185">Reference proteome</keyword>
<gene>
    <name evidence="1" type="ORF">BDQ12DRAFT_756548</name>
</gene>
<sequence length="76" mass="8399">DVFFLLLTASGLYHQLASSNLCRSLSSRTFNSPHSIFLDKLSKSNYYLELMTENIDAPIDDCLINLSGDLLSNGGQ</sequence>
<dbReference type="AlphaFoldDB" id="A0A5C3LSS2"/>
<protein>
    <submittedName>
        <fullName evidence="1">Uncharacterized protein</fullName>
    </submittedName>
</protein>
<name>A0A5C3LSS2_9AGAR</name>
<feature type="non-terminal residue" evidence="1">
    <location>
        <position position="1"/>
    </location>
</feature>
<reference evidence="1 2" key="1">
    <citation type="journal article" date="2019" name="Nat. Ecol. Evol.">
        <title>Megaphylogeny resolves global patterns of mushroom evolution.</title>
        <authorList>
            <person name="Varga T."/>
            <person name="Krizsan K."/>
            <person name="Foldi C."/>
            <person name="Dima B."/>
            <person name="Sanchez-Garcia M."/>
            <person name="Sanchez-Ramirez S."/>
            <person name="Szollosi G.J."/>
            <person name="Szarkandi J.G."/>
            <person name="Papp V."/>
            <person name="Albert L."/>
            <person name="Andreopoulos W."/>
            <person name="Angelini C."/>
            <person name="Antonin V."/>
            <person name="Barry K.W."/>
            <person name="Bougher N.L."/>
            <person name="Buchanan P."/>
            <person name="Buyck B."/>
            <person name="Bense V."/>
            <person name="Catcheside P."/>
            <person name="Chovatia M."/>
            <person name="Cooper J."/>
            <person name="Damon W."/>
            <person name="Desjardin D."/>
            <person name="Finy P."/>
            <person name="Geml J."/>
            <person name="Haridas S."/>
            <person name="Hughes K."/>
            <person name="Justo A."/>
            <person name="Karasinski D."/>
            <person name="Kautmanova I."/>
            <person name="Kiss B."/>
            <person name="Kocsube S."/>
            <person name="Kotiranta H."/>
            <person name="LaButti K.M."/>
            <person name="Lechner B.E."/>
            <person name="Liimatainen K."/>
            <person name="Lipzen A."/>
            <person name="Lukacs Z."/>
            <person name="Mihaltcheva S."/>
            <person name="Morgado L.N."/>
            <person name="Niskanen T."/>
            <person name="Noordeloos M.E."/>
            <person name="Ohm R.A."/>
            <person name="Ortiz-Santana B."/>
            <person name="Ovrebo C."/>
            <person name="Racz N."/>
            <person name="Riley R."/>
            <person name="Savchenko A."/>
            <person name="Shiryaev A."/>
            <person name="Soop K."/>
            <person name="Spirin V."/>
            <person name="Szebenyi C."/>
            <person name="Tomsovsky M."/>
            <person name="Tulloss R.E."/>
            <person name="Uehling J."/>
            <person name="Grigoriev I.V."/>
            <person name="Vagvolgyi C."/>
            <person name="Papp T."/>
            <person name="Martin F.M."/>
            <person name="Miettinen O."/>
            <person name="Hibbett D.S."/>
            <person name="Nagy L.G."/>
        </authorList>
    </citation>
    <scope>NUCLEOTIDE SEQUENCE [LARGE SCALE GENOMIC DNA]</scope>
    <source>
        <strain evidence="1 2">CBS 166.37</strain>
    </source>
</reference>